<evidence type="ECO:0000313" key="10">
    <source>
        <dbReference type="Proteomes" id="UP000291269"/>
    </source>
</evidence>
<feature type="domain" description="ABC transmembrane type-1" evidence="8">
    <location>
        <begin position="85"/>
        <end position="278"/>
    </location>
</feature>
<evidence type="ECO:0000256" key="4">
    <source>
        <dbReference type="ARBA" id="ARBA00022692"/>
    </source>
</evidence>
<dbReference type="CDD" id="cd06261">
    <property type="entry name" value="TM_PBP2"/>
    <property type="match status" value="1"/>
</dbReference>
<evidence type="ECO:0000313" key="9">
    <source>
        <dbReference type="EMBL" id="RXZ61834.1"/>
    </source>
</evidence>
<evidence type="ECO:0000256" key="7">
    <source>
        <dbReference type="RuleBase" id="RU363032"/>
    </source>
</evidence>
<feature type="transmembrane region" description="Helical" evidence="7">
    <location>
        <begin position="259"/>
        <end position="278"/>
    </location>
</feature>
<evidence type="ECO:0000256" key="5">
    <source>
        <dbReference type="ARBA" id="ARBA00022989"/>
    </source>
</evidence>
<evidence type="ECO:0000259" key="8">
    <source>
        <dbReference type="PROSITE" id="PS50928"/>
    </source>
</evidence>
<comment type="similarity">
    <text evidence="7">Belongs to the binding-protein-dependent transport system permease family.</text>
</comment>
<dbReference type="Gene3D" id="1.10.3720.10">
    <property type="entry name" value="MetI-like"/>
    <property type="match status" value="1"/>
</dbReference>
<feature type="transmembrane region" description="Helical" evidence="7">
    <location>
        <begin position="196"/>
        <end position="221"/>
    </location>
</feature>
<gene>
    <name evidence="9" type="ORF">ESZ91_05440</name>
</gene>
<keyword evidence="10" id="KW-1185">Reference proteome</keyword>
<dbReference type="InterPro" id="IPR000515">
    <property type="entry name" value="MetI-like"/>
</dbReference>
<dbReference type="GO" id="GO:0055085">
    <property type="term" value="P:transmembrane transport"/>
    <property type="evidence" value="ECO:0007669"/>
    <property type="project" value="InterPro"/>
</dbReference>
<dbReference type="Pfam" id="PF00528">
    <property type="entry name" value="BPD_transp_1"/>
    <property type="match status" value="1"/>
</dbReference>
<feature type="transmembrane region" description="Helical" evidence="7">
    <location>
        <begin position="21"/>
        <end position="47"/>
    </location>
</feature>
<name>A0A4Q2KB38_9FIRM</name>
<dbReference type="AlphaFoldDB" id="A0A4Q2KB38"/>
<evidence type="ECO:0000256" key="1">
    <source>
        <dbReference type="ARBA" id="ARBA00004651"/>
    </source>
</evidence>
<evidence type="ECO:0000256" key="3">
    <source>
        <dbReference type="ARBA" id="ARBA00022475"/>
    </source>
</evidence>
<sequence length="293" mass="32923">MVKTNEVRAKKGINKAFSEHKIAYTIVYIIFTLYAITLVYPLLWVFVQSFRSKIDFFWYPLDFPKSFYGENYLRIFTEYNMAELFANSIVLSVCGTFASILASSCAAYVVSKYNFKLRNVIYGLVIVTMIIPTTGSIATTYRLMNDTGLAGTHIGLIIMYSGGFGFNFFLLYGFFKNLSLTYAESAKIDGAGHATIFFKIMLPLAKPSLFAVGIITFIGYWNDYYAPYMYLRNYPTLAVGIYQLSSDITTGANSYDYPALFAIMTISVVPIIVLFSIFQKTIMENTVAGGIKG</sequence>
<accession>A0A4Q2KB38</accession>
<dbReference type="PANTHER" id="PTHR43744:SF8">
    <property type="entry name" value="SN-GLYCEROL-3-PHOSPHATE TRANSPORT SYSTEM PERMEASE PROTEIN UGPE"/>
    <property type="match status" value="1"/>
</dbReference>
<proteinExistence type="inferred from homology"/>
<evidence type="ECO:0000256" key="2">
    <source>
        <dbReference type="ARBA" id="ARBA00022448"/>
    </source>
</evidence>
<dbReference type="PROSITE" id="PS50928">
    <property type="entry name" value="ABC_TM1"/>
    <property type="match status" value="1"/>
</dbReference>
<feature type="transmembrane region" description="Helical" evidence="7">
    <location>
        <begin position="84"/>
        <end position="109"/>
    </location>
</feature>
<keyword evidence="4 7" id="KW-0812">Transmembrane</keyword>
<keyword evidence="6 7" id="KW-0472">Membrane</keyword>
<dbReference type="RefSeq" id="WP_129224901.1">
    <property type="nucleotide sequence ID" value="NZ_SDOZ01000002.1"/>
</dbReference>
<dbReference type="PANTHER" id="PTHR43744">
    <property type="entry name" value="ABC TRANSPORTER PERMEASE PROTEIN MG189-RELATED-RELATED"/>
    <property type="match status" value="1"/>
</dbReference>
<keyword evidence="3" id="KW-1003">Cell membrane</keyword>
<feature type="transmembrane region" description="Helical" evidence="7">
    <location>
        <begin position="121"/>
        <end position="141"/>
    </location>
</feature>
<evidence type="ECO:0000256" key="6">
    <source>
        <dbReference type="ARBA" id="ARBA00023136"/>
    </source>
</evidence>
<dbReference type="EMBL" id="SDOZ01000002">
    <property type="protein sequence ID" value="RXZ61834.1"/>
    <property type="molecule type" value="Genomic_DNA"/>
</dbReference>
<keyword evidence="5 7" id="KW-1133">Transmembrane helix</keyword>
<protein>
    <submittedName>
        <fullName evidence="9">Carbohydrate ABC transporter permease</fullName>
    </submittedName>
</protein>
<dbReference type="OrthoDB" id="9787837at2"/>
<feature type="transmembrane region" description="Helical" evidence="7">
    <location>
        <begin position="153"/>
        <end position="175"/>
    </location>
</feature>
<comment type="caution">
    <text evidence="9">The sequence shown here is derived from an EMBL/GenBank/DDBJ whole genome shotgun (WGS) entry which is preliminary data.</text>
</comment>
<dbReference type="SUPFAM" id="SSF161098">
    <property type="entry name" value="MetI-like"/>
    <property type="match status" value="1"/>
</dbReference>
<dbReference type="Proteomes" id="UP000291269">
    <property type="component" value="Unassembled WGS sequence"/>
</dbReference>
<organism evidence="9 10">
    <name type="scientific">Candidatus Borkfalkia ceftriaxoniphila</name>
    <dbReference type="NCBI Taxonomy" id="2508949"/>
    <lineage>
        <taxon>Bacteria</taxon>
        <taxon>Bacillati</taxon>
        <taxon>Bacillota</taxon>
        <taxon>Clostridia</taxon>
        <taxon>Christensenellales</taxon>
        <taxon>Christensenellaceae</taxon>
        <taxon>Candidatus Borkfalkia</taxon>
    </lineage>
</organism>
<comment type="subcellular location">
    <subcellularLocation>
        <location evidence="1 7">Cell membrane</location>
        <topology evidence="1 7">Multi-pass membrane protein</topology>
    </subcellularLocation>
</comment>
<dbReference type="GO" id="GO:0005886">
    <property type="term" value="C:plasma membrane"/>
    <property type="evidence" value="ECO:0007669"/>
    <property type="project" value="UniProtKB-SubCell"/>
</dbReference>
<dbReference type="InterPro" id="IPR035906">
    <property type="entry name" value="MetI-like_sf"/>
</dbReference>
<reference evidence="9 10" key="1">
    <citation type="journal article" date="2019" name="Gut">
        <title>Antibiotics-induced monodominance of a novel gut bacterial order.</title>
        <authorList>
            <person name="Hildebrand F."/>
            <person name="Moitinho-Silva L."/>
            <person name="Blasche S."/>
            <person name="Jahn M.T."/>
            <person name="Gossmann T.I."/>
            <person name="Heuerta-Cepas J."/>
            <person name="Hercog R."/>
            <person name="Luetge M."/>
            <person name="Bahram M."/>
            <person name="Pryszlak A."/>
            <person name="Alves R.J."/>
            <person name="Waszak S.M."/>
            <person name="Zhu A."/>
            <person name="Ye L."/>
            <person name="Costea P.I."/>
            <person name="Aalvink S."/>
            <person name="Belzer C."/>
            <person name="Forslund S.K."/>
            <person name="Sunagawa S."/>
            <person name="Hentschel U."/>
            <person name="Merten C."/>
            <person name="Patil K.R."/>
            <person name="Benes V."/>
            <person name="Bork P."/>
        </authorList>
    </citation>
    <scope>NUCLEOTIDE SEQUENCE [LARGE SCALE GENOMIC DNA]</scope>
    <source>
        <strain evidence="9 10">HDS1380</strain>
    </source>
</reference>
<keyword evidence="2 7" id="KW-0813">Transport</keyword>